<gene>
    <name evidence="2" type="ORF">Esi_0259_0016</name>
</gene>
<dbReference type="EMBL" id="FN649760">
    <property type="protein sequence ID" value="CBJ31478.1"/>
    <property type="molecule type" value="Genomic_DNA"/>
</dbReference>
<feature type="region of interest" description="Disordered" evidence="1">
    <location>
        <begin position="110"/>
        <end position="153"/>
    </location>
</feature>
<dbReference type="InParanoid" id="D7FTV1"/>
<proteinExistence type="predicted"/>
<sequence length="270" mass="29153">MAHRSFLLFVGDIELGELLCDSLEDAADSSLLRFTISSTETVIAERTSYSSIDGSVLSDGITRMSFLLKLVSRNADGSTSIVTSVPCSAGSSSELCMVELEMFFHDESEAVDTTQSSSSSSSSKDQGSRMLKEQRVSMTYTEEESLRSQGLPSDRSLQATTVIDVLIVYSPEAAYARGIAEAQLLTRIVEGMVTLNQAITNSGIAGLEYRLVQVAELPYSQMTYVPSDDIDLKPELDALAANSNVTDLRDQYQGDLVQLVGYFPGTCGLG</sequence>
<dbReference type="AlphaFoldDB" id="D7FTV1"/>
<dbReference type="Proteomes" id="UP000002630">
    <property type="component" value="Unassembled WGS sequence"/>
</dbReference>
<accession>D7FTV1</accession>
<evidence type="ECO:0000256" key="1">
    <source>
        <dbReference type="SAM" id="MobiDB-lite"/>
    </source>
</evidence>
<dbReference type="OrthoDB" id="10525330at2759"/>
<evidence type="ECO:0000313" key="3">
    <source>
        <dbReference type="Proteomes" id="UP000002630"/>
    </source>
</evidence>
<feature type="compositionally biased region" description="Basic and acidic residues" evidence="1">
    <location>
        <begin position="126"/>
        <end position="135"/>
    </location>
</feature>
<reference evidence="2 3" key="1">
    <citation type="journal article" date="2010" name="Nature">
        <title>The Ectocarpus genome and the independent evolution of multicellularity in brown algae.</title>
        <authorList>
            <person name="Cock J.M."/>
            <person name="Sterck L."/>
            <person name="Rouze P."/>
            <person name="Scornet D."/>
            <person name="Allen A.E."/>
            <person name="Amoutzias G."/>
            <person name="Anthouard V."/>
            <person name="Artiguenave F."/>
            <person name="Aury J.M."/>
            <person name="Badger J.H."/>
            <person name="Beszteri B."/>
            <person name="Billiau K."/>
            <person name="Bonnet E."/>
            <person name="Bothwell J.H."/>
            <person name="Bowler C."/>
            <person name="Boyen C."/>
            <person name="Brownlee C."/>
            <person name="Carrano C.J."/>
            <person name="Charrier B."/>
            <person name="Cho G.Y."/>
            <person name="Coelho S.M."/>
            <person name="Collen J."/>
            <person name="Corre E."/>
            <person name="Da Silva C."/>
            <person name="Delage L."/>
            <person name="Delaroque N."/>
            <person name="Dittami S.M."/>
            <person name="Doulbeau S."/>
            <person name="Elias M."/>
            <person name="Farnham G."/>
            <person name="Gachon C.M."/>
            <person name="Gschloessl B."/>
            <person name="Heesch S."/>
            <person name="Jabbari K."/>
            <person name="Jubin C."/>
            <person name="Kawai H."/>
            <person name="Kimura K."/>
            <person name="Kloareg B."/>
            <person name="Kupper F.C."/>
            <person name="Lang D."/>
            <person name="Le Bail A."/>
            <person name="Leblanc C."/>
            <person name="Lerouge P."/>
            <person name="Lohr M."/>
            <person name="Lopez P.J."/>
            <person name="Martens C."/>
            <person name="Maumus F."/>
            <person name="Michel G."/>
            <person name="Miranda-Saavedra D."/>
            <person name="Morales J."/>
            <person name="Moreau H."/>
            <person name="Motomura T."/>
            <person name="Nagasato C."/>
            <person name="Napoli C.A."/>
            <person name="Nelson D.R."/>
            <person name="Nyvall-Collen P."/>
            <person name="Peters A.F."/>
            <person name="Pommier C."/>
            <person name="Potin P."/>
            <person name="Poulain J."/>
            <person name="Quesneville H."/>
            <person name="Read B."/>
            <person name="Rensing S.A."/>
            <person name="Ritter A."/>
            <person name="Rousvoal S."/>
            <person name="Samanta M."/>
            <person name="Samson G."/>
            <person name="Schroeder D.C."/>
            <person name="Segurens B."/>
            <person name="Strittmatter M."/>
            <person name="Tonon T."/>
            <person name="Tregear J.W."/>
            <person name="Valentin K."/>
            <person name="von Dassow P."/>
            <person name="Yamagishi T."/>
            <person name="Van de Peer Y."/>
            <person name="Wincker P."/>
        </authorList>
    </citation>
    <scope>NUCLEOTIDE SEQUENCE [LARGE SCALE GENOMIC DNA]</scope>
    <source>
        <strain evidence="3">Ec32 / CCAP1310/4</strain>
    </source>
</reference>
<protein>
    <submittedName>
        <fullName evidence="2">Uncharacterized protein</fullName>
    </submittedName>
</protein>
<keyword evidence="3" id="KW-1185">Reference proteome</keyword>
<evidence type="ECO:0000313" key="2">
    <source>
        <dbReference type="EMBL" id="CBJ31478.1"/>
    </source>
</evidence>
<name>D7FTV1_ECTSI</name>
<organism evidence="2 3">
    <name type="scientific">Ectocarpus siliculosus</name>
    <name type="common">Brown alga</name>
    <name type="synonym">Conferva siliculosa</name>
    <dbReference type="NCBI Taxonomy" id="2880"/>
    <lineage>
        <taxon>Eukaryota</taxon>
        <taxon>Sar</taxon>
        <taxon>Stramenopiles</taxon>
        <taxon>Ochrophyta</taxon>
        <taxon>PX clade</taxon>
        <taxon>Phaeophyceae</taxon>
        <taxon>Ectocarpales</taxon>
        <taxon>Ectocarpaceae</taxon>
        <taxon>Ectocarpus</taxon>
    </lineage>
</organism>